<dbReference type="InterPro" id="IPR041370">
    <property type="entry name" value="Mlase_EEF1AKMT1/ZCCHC4"/>
</dbReference>
<dbReference type="GO" id="GO:0032259">
    <property type="term" value="P:methylation"/>
    <property type="evidence" value="ECO:0007669"/>
    <property type="project" value="UniProtKB-KW"/>
</dbReference>
<evidence type="ECO:0000313" key="6">
    <source>
        <dbReference type="EMBL" id="RHY59103.1"/>
    </source>
</evidence>
<sequence length="220" mass="25313">MELLSAELSAETLAALQAHLATAKLNEDSEVSEDFRLSQFWYDTRTGDALALEALEKSNGGPIAFVSTPAAFKALKAMHPERSDVYLFEYDPRFEEKYPSEFVFYDYNTPLAIDSKFEHFFDYVLVDPPYLAKFKRPMRLLQVTSNTLMEFLVLDNFGYDDEMCLLAQMLRKDIFHDLGFTPCGFVPTFDSKLSNRFLTYTNYTSTRFGPCEEDFSDSDE</sequence>
<organism evidence="5 7">
    <name type="scientific">Aphanomyces astaci</name>
    <name type="common">Crayfish plague agent</name>
    <dbReference type="NCBI Taxonomy" id="112090"/>
    <lineage>
        <taxon>Eukaryota</taxon>
        <taxon>Sar</taxon>
        <taxon>Stramenopiles</taxon>
        <taxon>Oomycota</taxon>
        <taxon>Saprolegniomycetes</taxon>
        <taxon>Saprolegniales</taxon>
        <taxon>Verrucalvaceae</taxon>
        <taxon>Aphanomyces</taxon>
    </lineage>
</organism>
<dbReference type="Pfam" id="PF10237">
    <property type="entry name" value="N6-adenineMlase"/>
    <property type="match status" value="1"/>
</dbReference>
<dbReference type="EMBL" id="QUTB01004880">
    <property type="protein sequence ID" value="RHY59103.1"/>
    <property type="molecule type" value="Genomic_DNA"/>
</dbReference>
<dbReference type="GO" id="GO:0005737">
    <property type="term" value="C:cytoplasm"/>
    <property type="evidence" value="ECO:0007669"/>
    <property type="project" value="UniProtKB-SubCell"/>
</dbReference>
<keyword evidence="3" id="KW-0489">Methyltransferase</keyword>
<reference evidence="7 8" key="1">
    <citation type="submission" date="2018-08" db="EMBL/GenBank/DDBJ databases">
        <title>Aphanomyces genome sequencing and annotation.</title>
        <authorList>
            <person name="Minardi D."/>
            <person name="Oidtmann B."/>
            <person name="Van Der Giezen M."/>
            <person name="Studholme D.J."/>
        </authorList>
    </citation>
    <scope>NUCLEOTIDE SEQUENCE [LARGE SCALE GENOMIC DNA]</scope>
    <source>
        <strain evidence="5 7">Kv</strain>
        <strain evidence="6 8">Si</strain>
    </source>
</reference>
<gene>
    <name evidence="6" type="ORF">DYB34_008901</name>
    <name evidence="5" type="ORF">DYB36_001855</name>
</gene>
<evidence type="ECO:0000256" key="4">
    <source>
        <dbReference type="ARBA" id="ARBA00022679"/>
    </source>
</evidence>
<evidence type="ECO:0000313" key="5">
    <source>
        <dbReference type="EMBL" id="RHY14162.1"/>
    </source>
</evidence>
<dbReference type="PANTHER" id="PTHR13200">
    <property type="entry name" value="EEF1A LYSINE METHYLTRANSFERASE 1"/>
    <property type="match status" value="1"/>
</dbReference>
<evidence type="ECO:0000313" key="7">
    <source>
        <dbReference type="Proteomes" id="UP000265427"/>
    </source>
</evidence>
<dbReference type="AlphaFoldDB" id="A0A397B6H7"/>
<accession>A0A397B6H7</accession>
<keyword evidence="4" id="KW-0808">Transferase</keyword>
<evidence type="ECO:0000256" key="1">
    <source>
        <dbReference type="ARBA" id="ARBA00004496"/>
    </source>
</evidence>
<dbReference type="VEuPathDB" id="FungiDB:H257_11855"/>
<evidence type="ECO:0008006" key="9">
    <source>
        <dbReference type="Google" id="ProtNLM"/>
    </source>
</evidence>
<dbReference type="EMBL" id="QUSZ01004466">
    <property type="protein sequence ID" value="RHY14162.1"/>
    <property type="molecule type" value="Genomic_DNA"/>
</dbReference>
<dbReference type="PANTHER" id="PTHR13200:SF0">
    <property type="entry name" value="EEF1A LYSINE METHYLTRANSFERASE 1"/>
    <property type="match status" value="1"/>
</dbReference>
<dbReference type="GO" id="GO:0016279">
    <property type="term" value="F:protein-lysine N-methyltransferase activity"/>
    <property type="evidence" value="ECO:0007669"/>
    <property type="project" value="InterPro"/>
</dbReference>
<comment type="subcellular location">
    <subcellularLocation>
        <location evidence="1">Cytoplasm</location>
    </subcellularLocation>
</comment>
<evidence type="ECO:0000256" key="3">
    <source>
        <dbReference type="ARBA" id="ARBA00022603"/>
    </source>
</evidence>
<evidence type="ECO:0000313" key="8">
    <source>
        <dbReference type="Proteomes" id="UP000283543"/>
    </source>
</evidence>
<dbReference type="Proteomes" id="UP000265427">
    <property type="component" value="Unassembled WGS sequence"/>
</dbReference>
<keyword evidence="2" id="KW-0963">Cytoplasm</keyword>
<name>A0A397B6H7_APHAT</name>
<evidence type="ECO:0000256" key="2">
    <source>
        <dbReference type="ARBA" id="ARBA00022490"/>
    </source>
</evidence>
<protein>
    <recommendedName>
        <fullName evidence="9">N(6)-adenine-specific DNA methyltransferase 2</fullName>
    </recommendedName>
</protein>
<dbReference type="InterPro" id="IPR019369">
    <property type="entry name" value="Efm5/EEF1AKMT1"/>
</dbReference>
<proteinExistence type="predicted"/>
<dbReference type="Proteomes" id="UP000283543">
    <property type="component" value="Unassembled WGS sequence"/>
</dbReference>
<comment type="caution">
    <text evidence="5">The sequence shown here is derived from an EMBL/GenBank/DDBJ whole genome shotgun (WGS) entry which is preliminary data.</text>
</comment>